<dbReference type="EMBL" id="BGPR01000297">
    <property type="protein sequence ID" value="GBM11226.1"/>
    <property type="molecule type" value="Genomic_DNA"/>
</dbReference>
<dbReference type="Proteomes" id="UP000499080">
    <property type="component" value="Unassembled WGS sequence"/>
</dbReference>
<gene>
    <name evidence="1" type="ORF">AVEN_267802_1</name>
</gene>
<sequence length="109" mass="12190">MTTPEPATTIQITSAKTHLKCIWAHIHGQSSVELRFQSGILCPEAENLPTGHCDLFAVWFCKCFDAGRKSSFYPLRLVCSMGFVNVLMKVERAASTHCGWSAVWVLQLF</sequence>
<protein>
    <submittedName>
        <fullName evidence="1">Uncharacterized protein</fullName>
    </submittedName>
</protein>
<comment type="caution">
    <text evidence="1">The sequence shown here is derived from an EMBL/GenBank/DDBJ whole genome shotgun (WGS) entry which is preliminary data.</text>
</comment>
<name>A0A4Y2D548_ARAVE</name>
<accession>A0A4Y2D548</accession>
<proteinExistence type="predicted"/>
<dbReference type="AlphaFoldDB" id="A0A4Y2D548"/>
<reference evidence="1 2" key="1">
    <citation type="journal article" date="2019" name="Sci. Rep.">
        <title>Orb-weaving spider Araneus ventricosus genome elucidates the spidroin gene catalogue.</title>
        <authorList>
            <person name="Kono N."/>
            <person name="Nakamura H."/>
            <person name="Ohtoshi R."/>
            <person name="Moran D.A.P."/>
            <person name="Shinohara A."/>
            <person name="Yoshida Y."/>
            <person name="Fujiwara M."/>
            <person name="Mori M."/>
            <person name="Tomita M."/>
            <person name="Arakawa K."/>
        </authorList>
    </citation>
    <scope>NUCLEOTIDE SEQUENCE [LARGE SCALE GENOMIC DNA]</scope>
</reference>
<organism evidence="1 2">
    <name type="scientific">Araneus ventricosus</name>
    <name type="common">Orbweaver spider</name>
    <name type="synonym">Epeira ventricosa</name>
    <dbReference type="NCBI Taxonomy" id="182803"/>
    <lineage>
        <taxon>Eukaryota</taxon>
        <taxon>Metazoa</taxon>
        <taxon>Ecdysozoa</taxon>
        <taxon>Arthropoda</taxon>
        <taxon>Chelicerata</taxon>
        <taxon>Arachnida</taxon>
        <taxon>Araneae</taxon>
        <taxon>Araneomorphae</taxon>
        <taxon>Entelegynae</taxon>
        <taxon>Araneoidea</taxon>
        <taxon>Araneidae</taxon>
        <taxon>Araneus</taxon>
    </lineage>
</organism>
<evidence type="ECO:0000313" key="2">
    <source>
        <dbReference type="Proteomes" id="UP000499080"/>
    </source>
</evidence>
<evidence type="ECO:0000313" key="1">
    <source>
        <dbReference type="EMBL" id="GBM11226.1"/>
    </source>
</evidence>
<keyword evidence="2" id="KW-1185">Reference proteome</keyword>